<dbReference type="RefSeq" id="WP_428835623.1">
    <property type="nucleotide sequence ID" value="NZ_BAABRL010000014.1"/>
</dbReference>
<sequence length="72" mass="8160">MALIQCSECSNQVSSEAKICPHCGFKLRKIRDSKLAKDTKAGLGKGKEWLVYISVPLAIFLCRFVFHILFRD</sequence>
<protein>
    <recommendedName>
        <fullName evidence="2">Zinc-ribbon domain-containing protein</fullName>
    </recommendedName>
</protein>
<name>A0ABP9V8F7_9BACT</name>
<evidence type="ECO:0000256" key="1">
    <source>
        <dbReference type="SAM" id="Phobius"/>
    </source>
</evidence>
<evidence type="ECO:0000259" key="2">
    <source>
        <dbReference type="Pfam" id="PF13240"/>
    </source>
</evidence>
<dbReference type="Pfam" id="PF13240">
    <property type="entry name" value="Zn_Ribbon_1"/>
    <property type="match status" value="1"/>
</dbReference>
<comment type="caution">
    <text evidence="3">The sequence shown here is derived from an EMBL/GenBank/DDBJ whole genome shotgun (WGS) entry which is preliminary data.</text>
</comment>
<gene>
    <name evidence="3" type="ORF">Rhal01_03539</name>
</gene>
<dbReference type="Proteomes" id="UP001424741">
    <property type="component" value="Unassembled WGS sequence"/>
</dbReference>
<keyword evidence="1" id="KW-1133">Transmembrane helix</keyword>
<keyword evidence="1" id="KW-0472">Membrane</keyword>
<keyword evidence="1" id="KW-0812">Transmembrane</keyword>
<organism evidence="3 4">
    <name type="scientific">Rubritalea halochordaticola</name>
    <dbReference type="NCBI Taxonomy" id="714537"/>
    <lineage>
        <taxon>Bacteria</taxon>
        <taxon>Pseudomonadati</taxon>
        <taxon>Verrucomicrobiota</taxon>
        <taxon>Verrucomicrobiia</taxon>
        <taxon>Verrucomicrobiales</taxon>
        <taxon>Rubritaleaceae</taxon>
        <taxon>Rubritalea</taxon>
    </lineage>
</organism>
<dbReference type="InterPro" id="IPR026870">
    <property type="entry name" value="Zinc_ribbon_dom"/>
</dbReference>
<feature type="transmembrane region" description="Helical" evidence="1">
    <location>
        <begin position="49"/>
        <end position="70"/>
    </location>
</feature>
<evidence type="ECO:0000313" key="3">
    <source>
        <dbReference type="EMBL" id="GAA5497346.1"/>
    </source>
</evidence>
<accession>A0ABP9V8F7</accession>
<dbReference type="EMBL" id="BAABRL010000014">
    <property type="protein sequence ID" value="GAA5497346.1"/>
    <property type="molecule type" value="Genomic_DNA"/>
</dbReference>
<proteinExistence type="predicted"/>
<feature type="domain" description="Zinc-ribbon" evidence="2">
    <location>
        <begin position="6"/>
        <end position="27"/>
    </location>
</feature>
<keyword evidence="4" id="KW-1185">Reference proteome</keyword>
<reference evidence="3 4" key="1">
    <citation type="submission" date="2024-02" db="EMBL/GenBank/DDBJ databases">
        <title>Rubritalea halochordaticola NBRC 107102.</title>
        <authorList>
            <person name="Ichikawa N."/>
            <person name="Katano-Makiyama Y."/>
            <person name="Hidaka K."/>
        </authorList>
    </citation>
    <scope>NUCLEOTIDE SEQUENCE [LARGE SCALE GENOMIC DNA]</scope>
    <source>
        <strain evidence="3 4">NBRC 107102</strain>
    </source>
</reference>
<evidence type="ECO:0000313" key="4">
    <source>
        <dbReference type="Proteomes" id="UP001424741"/>
    </source>
</evidence>